<dbReference type="PANTHER" id="PTHR45586:SF1">
    <property type="entry name" value="LIPOPOLYSACCHARIDE ASSEMBLY PROTEIN B"/>
    <property type="match status" value="1"/>
</dbReference>
<evidence type="ECO:0000256" key="2">
    <source>
        <dbReference type="ARBA" id="ARBA00022803"/>
    </source>
</evidence>
<dbReference type="PROSITE" id="PS50005">
    <property type="entry name" value="TPR"/>
    <property type="match status" value="4"/>
</dbReference>
<keyword evidence="5" id="KW-1185">Reference proteome</keyword>
<keyword evidence="2 3" id="KW-0802">TPR repeat</keyword>
<dbReference type="InterPro" id="IPR011990">
    <property type="entry name" value="TPR-like_helical_dom_sf"/>
</dbReference>
<reference evidence="4 5" key="1">
    <citation type="submission" date="2016-10" db="EMBL/GenBank/DDBJ databases">
        <authorList>
            <person name="de Groot N.N."/>
        </authorList>
    </citation>
    <scope>NUCLEOTIDE SEQUENCE [LARGE SCALE GENOMIC DNA]</scope>
    <source>
        <strain evidence="4 5">DSM 20678</strain>
    </source>
</reference>
<dbReference type="Pfam" id="PF07719">
    <property type="entry name" value="TPR_2"/>
    <property type="match status" value="1"/>
</dbReference>
<dbReference type="Pfam" id="PF13432">
    <property type="entry name" value="TPR_16"/>
    <property type="match status" value="1"/>
</dbReference>
<dbReference type="AlphaFoldDB" id="A0A1I5WXZ8"/>
<feature type="repeat" description="TPR" evidence="3">
    <location>
        <begin position="292"/>
        <end position="325"/>
    </location>
</feature>
<feature type="repeat" description="TPR" evidence="3">
    <location>
        <begin position="20"/>
        <end position="53"/>
    </location>
</feature>
<proteinExistence type="predicted"/>
<organism evidence="4 5">
    <name type="scientific">Caldicoprobacter faecalis</name>
    <dbReference type="NCBI Taxonomy" id="937334"/>
    <lineage>
        <taxon>Bacteria</taxon>
        <taxon>Bacillati</taxon>
        <taxon>Bacillota</taxon>
        <taxon>Clostridia</taxon>
        <taxon>Caldicoprobacterales</taxon>
        <taxon>Caldicoprobacteraceae</taxon>
        <taxon>Caldicoprobacter</taxon>
    </lineage>
</organism>
<dbReference type="EMBL" id="FOXR01000020">
    <property type="protein sequence ID" value="SFQ24501.1"/>
    <property type="molecule type" value="Genomic_DNA"/>
</dbReference>
<dbReference type="InterPro" id="IPR051012">
    <property type="entry name" value="CellSynth/LPSAsmb/PSIAsmb"/>
</dbReference>
<evidence type="ECO:0000313" key="4">
    <source>
        <dbReference type="EMBL" id="SFQ24501.1"/>
    </source>
</evidence>
<dbReference type="SUPFAM" id="SSF48452">
    <property type="entry name" value="TPR-like"/>
    <property type="match status" value="1"/>
</dbReference>
<dbReference type="RefSeq" id="WP_177206128.1">
    <property type="nucleotide sequence ID" value="NZ_FOXR01000020.1"/>
</dbReference>
<evidence type="ECO:0000256" key="1">
    <source>
        <dbReference type="ARBA" id="ARBA00022737"/>
    </source>
</evidence>
<dbReference type="Pfam" id="PF14559">
    <property type="entry name" value="TPR_19"/>
    <property type="match status" value="1"/>
</dbReference>
<accession>A0A1I5WXZ8</accession>
<name>A0A1I5WXZ8_9FIRM</name>
<evidence type="ECO:0000256" key="3">
    <source>
        <dbReference type="PROSITE-ProRule" id="PRU00339"/>
    </source>
</evidence>
<dbReference type="Proteomes" id="UP000198577">
    <property type="component" value="Unassembled WGS sequence"/>
</dbReference>
<dbReference type="STRING" id="937334.SAMN05444406_12017"/>
<evidence type="ECO:0000313" key="5">
    <source>
        <dbReference type="Proteomes" id="UP000198577"/>
    </source>
</evidence>
<dbReference type="PANTHER" id="PTHR45586">
    <property type="entry name" value="TPR REPEAT-CONTAINING PROTEIN PA4667"/>
    <property type="match status" value="1"/>
</dbReference>
<sequence>MAGGLSARTKRKVIPFEQNGQFYYRKARKYVESNNYIDALSFYRKAVEKDPDNLEYRLDLAQVFTEMGYYEESNQILLYILQRDENKADCYFCLGCNFLGLQEYERAKECFEKYLQLDPDGIYSEDAEDLLDILQSHEIYFDNDLEIMLNPGRERLYKLANKGKNFLDMGDYKRAIRCLESVIKKDPSLIFARNNLALAYFCVGRLDDAIRVCQDVLKEYPQNIHANCNIAIFYHEKGLEEESEKHLQTILGIETNDPEEIHKIAVTLCELKRHNEANRLLKRLLQYKPYDIKILHYIAVSYFNTQRYKEALKYWSKIDKIAPNNTISSFYKRLTRAIMTNEREFSEISYHFQVPYEEIIYRIKKINDLLKLPHKDLKKRWNSSDELLGLLKWGLELNDPSIKRAILSVIASFKDEKAESFLREFILKKSVDDELKREAVMLLKQMGAPEPYIAYLDDNIVQIKIDVVAKNPPGDLPQVFRDVVNMAVEMMKERYQEGFEVQVREIWNNFVSAMLPYGLPRIRKPEAWAAALELYYCLTSGFAVDKMELAHRYGAAYSTVLNACRRISLTLLENEYNRVTPYLQ</sequence>
<dbReference type="InterPro" id="IPR013105">
    <property type="entry name" value="TPR_2"/>
</dbReference>
<dbReference type="Gene3D" id="1.25.40.10">
    <property type="entry name" value="Tetratricopeptide repeat domain"/>
    <property type="match status" value="2"/>
</dbReference>
<feature type="repeat" description="TPR" evidence="3">
    <location>
        <begin position="88"/>
        <end position="121"/>
    </location>
</feature>
<dbReference type="SMART" id="SM00028">
    <property type="entry name" value="TPR"/>
    <property type="match status" value="7"/>
</dbReference>
<dbReference type="InterPro" id="IPR019734">
    <property type="entry name" value="TPR_rpt"/>
</dbReference>
<keyword evidence="1" id="KW-0677">Repeat</keyword>
<gene>
    <name evidence="4" type="ORF">SAMN05444406_12017</name>
</gene>
<feature type="repeat" description="TPR" evidence="3">
    <location>
        <begin position="156"/>
        <end position="189"/>
    </location>
</feature>
<protein>
    <submittedName>
        <fullName evidence="4">Tetratricopeptide repeat-containing protein</fullName>
    </submittedName>
</protein>